<evidence type="ECO:0000313" key="3">
    <source>
        <dbReference type="Proteomes" id="UP000676885"/>
    </source>
</evidence>
<organism evidence="2 3">
    <name type="scientific">Arthrobacter jiangjiafuii</name>
    <dbReference type="NCBI Taxonomy" id="2817475"/>
    <lineage>
        <taxon>Bacteria</taxon>
        <taxon>Bacillati</taxon>
        <taxon>Actinomycetota</taxon>
        <taxon>Actinomycetes</taxon>
        <taxon>Micrococcales</taxon>
        <taxon>Micrococcaceae</taxon>
        <taxon>Arthrobacter</taxon>
    </lineage>
</organism>
<keyword evidence="3" id="KW-1185">Reference proteome</keyword>
<dbReference type="AlphaFoldDB" id="A0A975M6P6"/>
<evidence type="ECO:0000256" key="1">
    <source>
        <dbReference type="SAM" id="MobiDB-lite"/>
    </source>
</evidence>
<accession>A0A975M6P6</accession>
<dbReference type="KEGG" id="ajg:KKR91_03220"/>
<dbReference type="EMBL" id="CP076022">
    <property type="protein sequence ID" value="QWC10659.1"/>
    <property type="molecule type" value="Genomic_DNA"/>
</dbReference>
<name>A0A975M6P6_9MICC</name>
<evidence type="ECO:0000313" key="2">
    <source>
        <dbReference type="EMBL" id="QWC10659.1"/>
    </source>
</evidence>
<dbReference type="Proteomes" id="UP000676885">
    <property type="component" value="Chromosome"/>
</dbReference>
<sequence>MELNGIRGTTLLTEDPEQPWPRNLSIAGTGSASVVEVSVLPARCDPHAIAEDKAGTRLPVDITAGEWSGQLLLKPDEEFTRSVYAFVTAACAKAGSTESADRRK</sequence>
<protein>
    <submittedName>
        <fullName evidence="2">Uncharacterized protein</fullName>
    </submittedName>
</protein>
<proteinExistence type="predicted"/>
<reference evidence="2 3" key="1">
    <citation type="submission" date="2021-05" db="EMBL/GenBank/DDBJ databases">
        <title>Novel species in genus Arthrobacter.</title>
        <authorList>
            <person name="Zhang G."/>
        </authorList>
    </citation>
    <scope>NUCLEOTIDE SEQUENCE [LARGE SCALE GENOMIC DNA]</scope>
    <source>
        <strain evidence="3">zg-ZUI227</strain>
    </source>
</reference>
<feature type="region of interest" description="Disordered" evidence="1">
    <location>
        <begin position="1"/>
        <end position="25"/>
    </location>
</feature>
<gene>
    <name evidence="2" type="ORF">KKR91_03220</name>
</gene>
<dbReference type="RefSeq" id="WP_210231650.1">
    <property type="nucleotide sequence ID" value="NZ_CP076022.1"/>
</dbReference>